<dbReference type="Gene3D" id="1.10.357.10">
    <property type="entry name" value="Tetracycline Repressor, domain 2"/>
    <property type="match status" value="1"/>
</dbReference>
<protein>
    <submittedName>
        <fullName evidence="4">TetR/AcrR family transcriptional regulator</fullName>
    </submittedName>
</protein>
<sequence length="188" mass="20245">MAKNESRRRIIADAGLAVLARDGSRGLTHRAVDAAAEVPTGTTSNYFRSRDALVAGLVERIGERLAPTTEDLERRAGGSPGPALFADYIRDIVRRLTDDRDVTLALFELRLESSRRPEVAAVLAAWQRAGLDGDVAFNAAAGLPGGRREIALFHYAIDGLLLDRLTSPIDPDTSTDDIIDALVAGLLR</sequence>
<dbReference type="AlphaFoldDB" id="A0AAU7VZ79"/>
<dbReference type="GO" id="GO:0003677">
    <property type="term" value="F:DNA binding"/>
    <property type="evidence" value="ECO:0007669"/>
    <property type="project" value="UniProtKB-UniRule"/>
</dbReference>
<keyword evidence="1 2" id="KW-0238">DNA-binding</keyword>
<dbReference type="InterPro" id="IPR001647">
    <property type="entry name" value="HTH_TetR"/>
</dbReference>
<evidence type="ECO:0000256" key="2">
    <source>
        <dbReference type="PROSITE-ProRule" id="PRU00335"/>
    </source>
</evidence>
<feature type="DNA-binding region" description="H-T-H motif" evidence="2">
    <location>
        <begin position="28"/>
        <end position="47"/>
    </location>
</feature>
<accession>A0AAU7VZ79</accession>
<dbReference type="InterPro" id="IPR041583">
    <property type="entry name" value="TetR_C_31"/>
</dbReference>
<evidence type="ECO:0000259" key="3">
    <source>
        <dbReference type="PROSITE" id="PS50977"/>
    </source>
</evidence>
<dbReference type="Pfam" id="PF17940">
    <property type="entry name" value="TetR_C_31"/>
    <property type="match status" value="1"/>
</dbReference>
<dbReference type="RefSeq" id="WP_350352543.1">
    <property type="nucleotide sequence ID" value="NZ_CP158357.1"/>
</dbReference>
<gene>
    <name evidence="4" type="ORF">ABS642_05525</name>
</gene>
<organism evidence="4">
    <name type="scientific">Microbacterium sp. A8/3-1</name>
    <dbReference type="NCBI Taxonomy" id="3160749"/>
    <lineage>
        <taxon>Bacteria</taxon>
        <taxon>Bacillati</taxon>
        <taxon>Actinomycetota</taxon>
        <taxon>Actinomycetes</taxon>
        <taxon>Micrococcales</taxon>
        <taxon>Microbacteriaceae</taxon>
        <taxon>Microbacterium</taxon>
    </lineage>
</organism>
<evidence type="ECO:0000313" key="4">
    <source>
        <dbReference type="EMBL" id="XBX79542.1"/>
    </source>
</evidence>
<dbReference type="PROSITE" id="PS50977">
    <property type="entry name" value="HTH_TETR_2"/>
    <property type="match status" value="1"/>
</dbReference>
<evidence type="ECO:0000256" key="1">
    <source>
        <dbReference type="ARBA" id="ARBA00023125"/>
    </source>
</evidence>
<name>A0AAU7VZ79_9MICO</name>
<reference evidence="4" key="1">
    <citation type="submission" date="2024-06" db="EMBL/GenBank/DDBJ databases">
        <title>Draft genome sequence of Microbacterium sp. strain A8/3-1, isolated from Oxytropis tragacanthoides Fisch. ex DC. Root nodules in the Altai region of Russia.</title>
        <authorList>
            <person name="Sazanova A."/>
            <person name="Guro P."/>
            <person name="Kuznetsova I."/>
            <person name="Belimov A."/>
            <person name="Safronova V."/>
        </authorList>
    </citation>
    <scope>NUCLEOTIDE SEQUENCE</scope>
    <source>
        <strain evidence="4">A8/3-1</strain>
    </source>
</reference>
<dbReference type="EMBL" id="CP158357">
    <property type="protein sequence ID" value="XBX79542.1"/>
    <property type="molecule type" value="Genomic_DNA"/>
</dbReference>
<dbReference type="SUPFAM" id="SSF46689">
    <property type="entry name" value="Homeodomain-like"/>
    <property type="match status" value="1"/>
</dbReference>
<feature type="domain" description="HTH tetR-type" evidence="3">
    <location>
        <begin position="5"/>
        <end position="65"/>
    </location>
</feature>
<dbReference type="InterPro" id="IPR009057">
    <property type="entry name" value="Homeodomain-like_sf"/>
</dbReference>
<proteinExistence type="predicted"/>